<dbReference type="PANTHER" id="PTHR33179:SF9">
    <property type="entry name" value="OS01G0278000 PROTEIN"/>
    <property type="match status" value="1"/>
</dbReference>
<feature type="compositionally biased region" description="Basic residues" evidence="1">
    <location>
        <begin position="377"/>
        <end position="386"/>
    </location>
</feature>
<feature type="domain" description="VQ" evidence="2">
    <location>
        <begin position="389"/>
        <end position="409"/>
    </location>
</feature>
<name>A0A7J7GAX0_CAMSI</name>
<accession>A0A7J7GAX0</accession>
<feature type="region of interest" description="Disordered" evidence="1">
    <location>
        <begin position="341"/>
        <end position="391"/>
    </location>
</feature>
<evidence type="ECO:0000313" key="3">
    <source>
        <dbReference type="EMBL" id="KAF5937889.1"/>
    </source>
</evidence>
<dbReference type="Proteomes" id="UP000593564">
    <property type="component" value="Unassembled WGS sequence"/>
</dbReference>
<comment type="caution">
    <text evidence="3">The sequence shown here is derived from an EMBL/GenBank/DDBJ whole genome shotgun (WGS) entry which is preliminary data.</text>
</comment>
<dbReference type="GO" id="GO:0006970">
    <property type="term" value="P:response to osmotic stress"/>
    <property type="evidence" value="ECO:0007669"/>
    <property type="project" value="TreeGrafter"/>
</dbReference>
<dbReference type="PANTHER" id="PTHR33179">
    <property type="entry name" value="VQ MOTIF-CONTAINING PROTEIN"/>
    <property type="match status" value="1"/>
</dbReference>
<dbReference type="AlphaFoldDB" id="A0A7J7GAX0"/>
<protein>
    <recommendedName>
        <fullName evidence="2">VQ domain-containing protein</fullName>
    </recommendedName>
</protein>
<reference evidence="3 4" key="2">
    <citation type="submission" date="2020-07" db="EMBL/GenBank/DDBJ databases">
        <title>Genome assembly of wild tea tree DASZ reveals pedigree and selection history of tea varieties.</title>
        <authorList>
            <person name="Zhang W."/>
        </authorList>
    </citation>
    <scope>NUCLEOTIDE SEQUENCE [LARGE SCALE GENOMIC DNA]</scope>
    <source>
        <strain evidence="4">cv. G240</strain>
        <tissue evidence="3">Leaf</tissue>
    </source>
</reference>
<dbReference type="InterPro" id="IPR039609">
    <property type="entry name" value="VQ_15/22"/>
</dbReference>
<feature type="region of interest" description="Disordered" evidence="1">
    <location>
        <begin position="1"/>
        <end position="22"/>
    </location>
</feature>
<evidence type="ECO:0000313" key="4">
    <source>
        <dbReference type="Proteomes" id="UP000593564"/>
    </source>
</evidence>
<dbReference type="Pfam" id="PF05678">
    <property type="entry name" value="VQ"/>
    <property type="match status" value="1"/>
</dbReference>
<feature type="region of interest" description="Disordered" evidence="1">
    <location>
        <begin position="52"/>
        <end position="72"/>
    </location>
</feature>
<feature type="region of interest" description="Disordered" evidence="1">
    <location>
        <begin position="149"/>
        <end position="170"/>
    </location>
</feature>
<sequence length="509" mass="55073">MPHHSPFAAGPPHGRSHHSATLRGRPSSWLVALLGHPSRSALLMVGPITRPPSAIGPPGGRSHHSATLRGQPSLWSVPPLGHPSRSALLLVGPTTRSPFAVGPPRGRSHHSVTLCGPSTPHLYITEKFDSPKSNLISLSLPTSPFSNLSDFAKKSNQKSNQSPPHQWLVDSYPSSNNSVLDHHHDPVKYMPRPRDGALRTTTLIFGNGIRTSGHQVLLSRFMEAMHAAGVLRLLPSLRRHEERASGGYRIDLQECVLFIGGICDLYDNSMETFFQEKPAKKSSEMASSDNLASIEPWTFRPSFADSWISEAFARDTETLTKALQQSLSNYSSPDPVISPFFNLVKPETTPPPPQSAGSGSDLETSKRRNSIPATGKPTKRKSRASKRNTTTFITADPANFRQMVQQVTGVRFGGNGHLPVAPVLKPAPQRPVNRMQGCLPTLDTSAFLLDHQHQQQQVVGSTTAAEMVAAQSSSPGMNTAAAALVAECGAGVDFDSFSSFPTLESWKVM</sequence>
<proteinExistence type="predicted"/>
<dbReference type="GO" id="GO:0005516">
    <property type="term" value="F:calmodulin binding"/>
    <property type="evidence" value="ECO:0007669"/>
    <property type="project" value="TreeGrafter"/>
</dbReference>
<keyword evidence="4" id="KW-1185">Reference proteome</keyword>
<gene>
    <name evidence="3" type="ORF">HYC85_025395</name>
</gene>
<organism evidence="3 4">
    <name type="scientific">Camellia sinensis</name>
    <name type="common">Tea plant</name>
    <name type="synonym">Thea sinensis</name>
    <dbReference type="NCBI Taxonomy" id="4442"/>
    <lineage>
        <taxon>Eukaryota</taxon>
        <taxon>Viridiplantae</taxon>
        <taxon>Streptophyta</taxon>
        <taxon>Embryophyta</taxon>
        <taxon>Tracheophyta</taxon>
        <taxon>Spermatophyta</taxon>
        <taxon>Magnoliopsida</taxon>
        <taxon>eudicotyledons</taxon>
        <taxon>Gunneridae</taxon>
        <taxon>Pentapetalae</taxon>
        <taxon>asterids</taxon>
        <taxon>Ericales</taxon>
        <taxon>Theaceae</taxon>
        <taxon>Camellia</taxon>
    </lineage>
</organism>
<reference evidence="4" key="1">
    <citation type="journal article" date="2020" name="Nat. Commun.">
        <title>Genome assembly of wild tea tree DASZ reveals pedigree and selection history of tea varieties.</title>
        <authorList>
            <person name="Zhang W."/>
            <person name="Zhang Y."/>
            <person name="Qiu H."/>
            <person name="Guo Y."/>
            <person name="Wan H."/>
            <person name="Zhang X."/>
            <person name="Scossa F."/>
            <person name="Alseekh S."/>
            <person name="Zhang Q."/>
            <person name="Wang P."/>
            <person name="Xu L."/>
            <person name="Schmidt M.H."/>
            <person name="Jia X."/>
            <person name="Li D."/>
            <person name="Zhu A."/>
            <person name="Guo F."/>
            <person name="Chen W."/>
            <person name="Ni D."/>
            <person name="Usadel B."/>
            <person name="Fernie A.R."/>
            <person name="Wen W."/>
        </authorList>
    </citation>
    <scope>NUCLEOTIDE SEQUENCE [LARGE SCALE GENOMIC DNA]</scope>
    <source>
        <strain evidence="4">cv. G240</strain>
    </source>
</reference>
<evidence type="ECO:0000259" key="2">
    <source>
        <dbReference type="Pfam" id="PF05678"/>
    </source>
</evidence>
<dbReference type="InterPro" id="IPR008889">
    <property type="entry name" value="VQ"/>
</dbReference>
<dbReference type="GO" id="GO:0005634">
    <property type="term" value="C:nucleus"/>
    <property type="evidence" value="ECO:0007669"/>
    <property type="project" value="TreeGrafter"/>
</dbReference>
<dbReference type="EMBL" id="JACBKZ010000012">
    <property type="protein sequence ID" value="KAF5937889.1"/>
    <property type="molecule type" value="Genomic_DNA"/>
</dbReference>
<evidence type="ECO:0000256" key="1">
    <source>
        <dbReference type="SAM" id="MobiDB-lite"/>
    </source>
</evidence>